<gene>
    <name evidence="8" type="primary">srpC</name>
    <name evidence="8" type="ORF">CLRAG_24010</name>
</gene>
<evidence type="ECO:0000256" key="2">
    <source>
        <dbReference type="ARBA" id="ARBA00005262"/>
    </source>
</evidence>
<evidence type="ECO:0000256" key="7">
    <source>
        <dbReference type="SAM" id="Phobius"/>
    </source>
</evidence>
<comment type="caution">
    <text evidence="8">The sequence shown here is derived from an EMBL/GenBank/DDBJ whole genome shotgun (WGS) entry which is preliminary data.</text>
</comment>
<feature type="transmembrane region" description="Helical" evidence="7">
    <location>
        <begin position="114"/>
        <end position="132"/>
    </location>
</feature>
<evidence type="ECO:0000256" key="3">
    <source>
        <dbReference type="ARBA" id="ARBA00022475"/>
    </source>
</evidence>
<dbReference type="Proteomes" id="UP000093954">
    <property type="component" value="Unassembled WGS sequence"/>
</dbReference>
<dbReference type="GO" id="GO:0015109">
    <property type="term" value="F:chromate transmembrane transporter activity"/>
    <property type="evidence" value="ECO:0007669"/>
    <property type="project" value="InterPro"/>
</dbReference>
<dbReference type="InterPro" id="IPR003370">
    <property type="entry name" value="Chromate_transpt"/>
</dbReference>
<evidence type="ECO:0000313" key="8">
    <source>
        <dbReference type="EMBL" id="OBR92695.1"/>
    </source>
</evidence>
<dbReference type="Pfam" id="PF02417">
    <property type="entry name" value="Chromate_transp"/>
    <property type="match status" value="1"/>
</dbReference>
<evidence type="ECO:0000256" key="6">
    <source>
        <dbReference type="ARBA" id="ARBA00023136"/>
    </source>
</evidence>
<protein>
    <submittedName>
        <fullName evidence="8">Putative chromate transport protein</fullName>
    </submittedName>
</protein>
<feature type="transmembrane region" description="Helical" evidence="7">
    <location>
        <begin position="80"/>
        <end position="102"/>
    </location>
</feature>
<dbReference type="AlphaFoldDB" id="A0A1A6ARN9"/>
<evidence type="ECO:0000313" key="9">
    <source>
        <dbReference type="Proteomes" id="UP000093954"/>
    </source>
</evidence>
<dbReference type="EMBL" id="LROS01000023">
    <property type="protein sequence ID" value="OBR92695.1"/>
    <property type="molecule type" value="Genomic_DNA"/>
</dbReference>
<feature type="transmembrane region" description="Helical" evidence="7">
    <location>
        <begin position="144"/>
        <end position="160"/>
    </location>
</feature>
<keyword evidence="5 7" id="KW-1133">Transmembrane helix</keyword>
<organism evidence="8 9">
    <name type="scientific">Clostridium ragsdalei P11</name>
    <dbReference type="NCBI Taxonomy" id="1353534"/>
    <lineage>
        <taxon>Bacteria</taxon>
        <taxon>Bacillati</taxon>
        <taxon>Bacillota</taxon>
        <taxon>Clostridia</taxon>
        <taxon>Eubacteriales</taxon>
        <taxon>Clostridiaceae</taxon>
        <taxon>Clostridium</taxon>
    </lineage>
</organism>
<dbReference type="RefSeq" id="WP_065078616.1">
    <property type="nucleotide sequence ID" value="NZ_LROS01000023.1"/>
</dbReference>
<dbReference type="PANTHER" id="PTHR43663:SF1">
    <property type="entry name" value="CHROMATE TRANSPORTER"/>
    <property type="match status" value="1"/>
</dbReference>
<feature type="transmembrane region" description="Helical" evidence="7">
    <location>
        <begin position="12"/>
        <end position="32"/>
    </location>
</feature>
<reference evidence="8 9" key="1">
    <citation type="journal article" date="2012" name="Front. Microbiol.">
        <title>Draft Genome Sequence of the Virulent Strain 01-B526 of the Fish Pathogen Aeromonas salmonicida.</title>
        <authorList>
            <person name="Charette S.J."/>
            <person name="Brochu F."/>
            <person name="Boyle B."/>
            <person name="Filion G."/>
            <person name="Tanaka K.H."/>
            <person name="Derome N."/>
        </authorList>
    </citation>
    <scope>NUCLEOTIDE SEQUENCE [LARGE SCALE GENOMIC DNA]</scope>
    <source>
        <strain evidence="8 9">P11</strain>
    </source>
</reference>
<evidence type="ECO:0000256" key="4">
    <source>
        <dbReference type="ARBA" id="ARBA00022692"/>
    </source>
</evidence>
<comment type="subcellular location">
    <subcellularLocation>
        <location evidence="1">Cell membrane</location>
        <topology evidence="1">Multi-pass membrane protein</topology>
    </subcellularLocation>
</comment>
<name>A0A1A6ARN9_9CLOT</name>
<dbReference type="PANTHER" id="PTHR43663">
    <property type="entry name" value="CHROMATE TRANSPORT PROTEIN-RELATED"/>
    <property type="match status" value="1"/>
</dbReference>
<comment type="similarity">
    <text evidence="2">Belongs to the chromate ion transporter (CHR) (TC 2.A.51) family.</text>
</comment>
<evidence type="ECO:0000256" key="5">
    <source>
        <dbReference type="ARBA" id="ARBA00022989"/>
    </source>
</evidence>
<keyword evidence="9" id="KW-1185">Reference proteome</keyword>
<accession>A0A1A6ARN9</accession>
<keyword evidence="6 7" id="KW-0472">Membrane</keyword>
<evidence type="ECO:0000256" key="1">
    <source>
        <dbReference type="ARBA" id="ARBA00004651"/>
    </source>
</evidence>
<sequence length="190" mass="20436">MKRNLKFYKTLFVSTFSVSAFTFGGGYVIVPLMKHKFVDTLHWIDENEMLDIVAISQSLPGSMAVDASALVGYRLAGIPGVIVALISTILPPLVIIAVVSLFYQMFKTNPVVNAVLKGMQAGIAAVIADVVISGGTEICKSKNALSIFIMIASFCTIYFLNANVIWVILACGALGGILTAIQNRKKVMKT</sequence>
<keyword evidence="4 7" id="KW-0812">Transmembrane</keyword>
<dbReference type="PATRIC" id="fig|1353534.3.peg.2439"/>
<proteinExistence type="inferred from homology"/>
<keyword evidence="3" id="KW-1003">Cell membrane</keyword>
<dbReference type="InterPro" id="IPR052518">
    <property type="entry name" value="CHR_Transporter"/>
</dbReference>
<dbReference type="GO" id="GO:0005886">
    <property type="term" value="C:plasma membrane"/>
    <property type="evidence" value="ECO:0007669"/>
    <property type="project" value="UniProtKB-SubCell"/>
</dbReference>